<feature type="compositionally biased region" description="Basic and acidic residues" evidence="12">
    <location>
        <begin position="1462"/>
        <end position="1471"/>
    </location>
</feature>
<dbReference type="Pfam" id="PF04983">
    <property type="entry name" value="RNA_pol_Rpb1_3"/>
    <property type="match status" value="1"/>
</dbReference>
<evidence type="ECO:0000313" key="15">
    <source>
        <dbReference type="Proteomes" id="UP000013827"/>
    </source>
</evidence>
<comment type="catalytic activity">
    <reaction evidence="11">
        <text>RNA(n) + a ribonucleoside 5'-triphosphate = RNA(n+1) + diphosphate</text>
        <dbReference type="Rhea" id="RHEA:21248"/>
        <dbReference type="Rhea" id="RHEA-COMP:14527"/>
        <dbReference type="Rhea" id="RHEA-COMP:17342"/>
        <dbReference type="ChEBI" id="CHEBI:33019"/>
        <dbReference type="ChEBI" id="CHEBI:61557"/>
        <dbReference type="ChEBI" id="CHEBI:140395"/>
        <dbReference type="EC" id="2.7.7.6"/>
    </reaction>
</comment>
<dbReference type="PANTHER" id="PTHR19376:SF11">
    <property type="entry name" value="DNA-DIRECTED RNA POLYMERASE I SUBUNIT RPA1"/>
    <property type="match status" value="1"/>
</dbReference>
<dbReference type="InterPro" id="IPR038120">
    <property type="entry name" value="Rpb1_funnel_sf"/>
</dbReference>
<comment type="similarity">
    <text evidence="2 11">Belongs to the RNA polymerase beta' chain family.</text>
</comment>
<dbReference type="Gene3D" id="4.10.860.120">
    <property type="entry name" value="RNA polymerase II, clamp domain"/>
    <property type="match status" value="1"/>
</dbReference>
<organism evidence="14 15">
    <name type="scientific">Emiliania huxleyi (strain CCMP1516)</name>
    <dbReference type="NCBI Taxonomy" id="280463"/>
    <lineage>
        <taxon>Eukaryota</taxon>
        <taxon>Haptista</taxon>
        <taxon>Haptophyta</taxon>
        <taxon>Prymnesiophyceae</taxon>
        <taxon>Isochrysidales</taxon>
        <taxon>Noelaerhabdaceae</taxon>
        <taxon>Emiliania</taxon>
    </lineage>
</organism>
<dbReference type="Pfam" id="PF04997">
    <property type="entry name" value="RNA_pol_Rpb1_1"/>
    <property type="match status" value="1"/>
</dbReference>
<sequence length="1790" mass="187274">MDRESAWSTLSGVGPLLHEACGIKFSFYTKREVERLSVCKVTSSRQRDVMNRPLANGLYDARMGPTDNWDTCVTCGLEYGLCPGHFGHIDLPLPTYTHLLFPLLHQLLRCACSACHHFRAPRARLEPYAAALRLLDAGLLTDAAAVLESAAVVSGNSKLGNNQQRAAGEARLASRTARGSCPACVPPTLRLSRLSGGGGVGGRVDERRLGGRASNKCTRCGRASGSLKARGGQVFFLLAPLLSLLRTFPSSRRSTRNGSVAAAAAAASAVAANRTEGSDNDDDDEEEDDEEAEEVDEAAAEAMEVDEATAERGTSQVGKSLFLNPTDARERMAALWEAESQLLGQLYPSLDADSFFQEFVIVPPNRFRPPAKVGDQLFDHSQNVFLNKVLTAIETLHRIKQQKADQDAAAAGGQTAGGGNGYGPMTDQRMMDRYLSAWDEMSLGVASMVDSTAGGGKADEKDAQGVKQMLERKARRSCSCSRSLSRLRGRATGWAGGVPLHFATELTFPEPVTPWNVLRRAVVNGPHEHPGANFVQDADGAMIDLRRRSRPQRVAIAARLLADADGGGGSVAGGELGGAQLLSPSLGGGLAAMTPKKAAAAAGIPGITPGSGVPPSAGLGRSHVTGGVKKVWRHLVSGDAMLVNRQPTLHKPGIMAHSARVLRNEKVIRMHYANCNTYNADFDGDEMNLHLCQSHLARAEAYHIAATDHQYIVPTNGRPLRGLIQDHVVMGVLLTKRDTFLTKSQYMQLLFLAGVDLSRGGGTFVTMPPTILKPAPLWTGKQVISTLLRHLGAGALNCAFKAKTAGDTWARPSCAGYAGTGEPEENAVQILDGELLTGVLDKAAFGATEFGLVHSVHELLGGEPAGQLLSQLGRLLTGYEQMHGHTCGIGDVMLTPAADERRRRLHATADGCGVSAAESFGKLAPGALAAAAAAGAGGSGSGGGVARAAFRQLLAEKLTEADKGDEAGAALDSAMKQALLPLASEVGAACLPSGMAVPFPRNQFAIMTQTGAKGSQVNFSQIAVMLGQQELEGRRVPIGPSGATAPCFAPFELSARAGGYITDRFLTGVRPPEFYFHCMAGREGLVDTAVKTSRSGYLQRCLIKHLEPLQVAYDHTVRNVVDGSVVSFVAGEDGLDPTRVAFFGNQPFLAANAHALRAKWTPRHVPAASAGRLDAAAAHKRHAARLATPPEKRPILLERASPAACLGNTSLAFEESMEDFLARAAKDPASAVAAGRPAPAADVWREVVWHKYLDSLSPPGEAVGLLAAQSVGEPSTQMTLNTFHLAGSGLAHAGTGLANVTLGIPRLREVIMVASRKPSTPLMTLSLLEAVQSAGGADAAAQEVRHRLERVTFAEVLQRVTAEERLRPEAAPAGGSAAEYSRRVRLTLHFDPAAAGVQRVELLLPLVEQLLPSLKRAMAKHAAAASKGRKAVTSRAARREAAPAAAGGGDEDGGAAGGEGGEGERRGRSGDDDGGGDGDGGGGGDDDDDDARAAARAARRSSADYDDEEDGGESGRASSPTGEEGEEGDEEEAEGAAAGSGGGASGGRSAAAAAEEASAERAFVTRLDALCRPGGSLVGAGVASDGLSGWIDCRMPARTARLQLVPLVEELAPKVVVRHTEGITSAVVLPPPKGSKAPVIQTAGVNFGALASSRAMAAVVDLNKVRSNDIYAVLCTFGVEAARATIVSEIKSVFGVYGIKVDPRHLALIGDYMTHEGGYTPLNRSGMETHVSPLLKMTFETTTHFLTQAATHGDPDPLTAPSAAIVLGKPVSCGTGAFGLRANLAASCRQ</sequence>
<evidence type="ECO:0000256" key="3">
    <source>
        <dbReference type="ARBA" id="ARBA00022478"/>
    </source>
</evidence>
<keyword evidence="15" id="KW-1185">Reference proteome</keyword>
<comment type="subcellular location">
    <subcellularLocation>
        <location evidence="1">Nucleus</location>
    </subcellularLocation>
</comment>
<keyword evidence="9 11" id="KW-0804">Transcription</keyword>
<dbReference type="GO" id="GO:0005736">
    <property type="term" value="C:RNA polymerase I complex"/>
    <property type="evidence" value="ECO:0007669"/>
    <property type="project" value="TreeGrafter"/>
</dbReference>
<dbReference type="InterPro" id="IPR015699">
    <property type="entry name" value="DNA-dir_RNA_pol1_lsu_N"/>
</dbReference>
<dbReference type="InterPro" id="IPR007083">
    <property type="entry name" value="RNA_pol_Rpb1_4"/>
</dbReference>
<keyword evidence="3 11" id="KW-0240">DNA-directed RNA polymerase</keyword>
<dbReference type="Gene3D" id="1.10.132.30">
    <property type="match status" value="1"/>
</dbReference>
<keyword evidence="6" id="KW-0479">Metal-binding</keyword>
<name>A0A0D3JFA4_EMIH1</name>
<dbReference type="InterPro" id="IPR007080">
    <property type="entry name" value="RNA_pol_Rpb1_1"/>
</dbReference>
<dbReference type="eggNOG" id="KOG0262">
    <property type="taxonomic scope" value="Eukaryota"/>
</dbReference>
<evidence type="ECO:0000256" key="9">
    <source>
        <dbReference type="ARBA" id="ARBA00023163"/>
    </source>
</evidence>
<dbReference type="Gene3D" id="6.10.250.2940">
    <property type="match status" value="1"/>
</dbReference>
<dbReference type="EnsemblProtists" id="EOD22189">
    <property type="protein sequence ID" value="EOD22189"/>
    <property type="gene ID" value="EMIHUDRAFT_101352"/>
</dbReference>
<evidence type="ECO:0000313" key="14">
    <source>
        <dbReference type="EnsemblProtists" id="EOD22189"/>
    </source>
</evidence>
<dbReference type="GO" id="GO:0046872">
    <property type="term" value="F:metal ion binding"/>
    <property type="evidence" value="ECO:0007669"/>
    <property type="project" value="UniProtKB-KW"/>
</dbReference>
<evidence type="ECO:0000256" key="12">
    <source>
        <dbReference type="SAM" id="MobiDB-lite"/>
    </source>
</evidence>
<dbReference type="Gene3D" id="3.30.1490.180">
    <property type="entry name" value="RNA polymerase ii"/>
    <property type="match status" value="1"/>
</dbReference>
<keyword evidence="5 11" id="KW-0548">Nucleotidyltransferase</keyword>
<dbReference type="GeneID" id="17267736"/>
<dbReference type="InterPro" id="IPR007081">
    <property type="entry name" value="RNA_pol_Rpb1_5"/>
</dbReference>
<dbReference type="Pfam" id="PF04998">
    <property type="entry name" value="RNA_pol_Rpb1_5"/>
    <property type="match status" value="1"/>
</dbReference>
<dbReference type="Gene3D" id="3.30.70.2850">
    <property type="match status" value="1"/>
</dbReference>
<comment type="function">
    <text evidence="11">DNA-dependent RNA polymerase catalyzes the transcription of DNA into RNA using the four ribonucleoside triphosphates as substrates.</text>
</comment>
<dbReference type="SMART" id="SM00663">
    <property type="entry name" value="RPOLA_N"/>
    <property type="match status" value="1"/>
</dbReference>
<dbReference type="InterPro" id="IPR045867">
    <property type="entry name" value="DNA-dir_RpoC_beta_prime"/>
</dbReference>
<evidence type="ECO:0000256" key="8">
    <source>
        <dbReference type="ARBA" id="ARBA00022842"/>
    </source>
</evidence>
<accession>A0A0D3JFA4</accession>
<evidence type="ECO:0000256" key="2">
    <source>
        <dbReference type="ARBA" id="ARBA00006460"/>
    </source>
</evidence>
<dbReference type="PANTHER" id="PTHR19376">
    <property type="entry name" value="DNA-DIRECTED RNA POLYMERASE"/>
    <property type="match status" value="1"/>
</dbReference>
<keyword evidence="8" id="KW-0460">Magnesium</keyword>
<dbReference type="HOGENOM" id="CLU_000487_2_2_1"/>
<evidence type="ECO:0000256" key="11">
    <source>
        <dbReference type="RuleBase" id="RU004279"/>
    </source>
</evidence>
<dbReference type="Pfam" id="PF05000">
    <property type="entry name" value="RNA_pol_Rpb1_4"/>
    <property type="match status" value="1"/>
</dbReference>
<protein>
    <recommendedName>
        <fullName evidence="11">DNA-directed RNA polymerase subunit</fullName>
        <ecNumber evidence="11">2.7.7.6</ecNumber>
    </recommendedName>
</protein>
<dbReference type="FunFam" id="2.40.40.20:FF:000019">
    <property type="entry name" value="DNA-directed RNA polymerase II subunit RPB1"/>
    <property type="match status" value="1"/>
</dbReference>
<dbReference type="GO" id="GO:0003677">
    <property type="term" value="F:DNA binding"/>
    <property type="evidence" value="ECO:0007669"/>
    <property type="project" value="InterPro"/>
</dbReference>
<feature type="compositionally biased region" description="Acidic residues" evidence="12">
    <location>
        <begin position="278"/>
        <end position="297"/>
    </location>
</feature>
<feature type="domain" description="RNA polymerase N-terminal" evidence="13">
    <location>
        <begin position="353"/>
        <end position="735"/>
    </location>
</feature>
<dbReference type="PaxDb" id="2903-EOD22189"/>
<dbReference type="InterPro" id="IPR044893">
    <property type="entry name" value="RNA_pol_Rpb1_clamp_domain"/>
</dbReference>
<dbReference type="STRING" id="2903.R1EMT4"/>
<dbReference type="RefSeq" id="XP_005774618.1">
    <property type="nucleotide sequence ID" value="XM_005774561.1"/>
</dbReference>
<dbReference type="InterPro" id="IPR006592">
    <property type="entry name" value="RNA_pol_N"/>
</dbReference>
<dbReference type="InterPro" id="IPR042102">
    <property type="entry name" value="RNA_pol_Rpb1_3_sf"/>
</dbReference>
<keyword evidence="7" id="KW-0862">Zinc</keyword>
<dbReference type="Gene3D" id="6.20.50.80">
    <property type="match status" value="1"/>
</dbReference>
<dbReference type="Proteomes" id="UP000013827">
    <property type="component" value="Unassembled WGS sequence"/>
</dbReference>
<feature type="region of interest" description="Disordered" evidence="12">
    <location>
        <begin position="1424"/>
        <end position="1553"/>
    </location>
</feature>
<evidence type="ECO:0000256" key="7">
    <source>
        <dbReference type="ARBA" id="ARBA00022833"/>
    </source>
</evidence>
<evidence type="ECO:0000256" key="4">
    <source>
        <dbReference type="ARBA" id="ARBA00022679"/>
    </source>
</evidence>
<keyword evidence="4 11" id="KW-0808">Transferase</keyword>
<dbReference type="Gene3D" id="2.40.40.20">
    <property type="match status" value="1"/>
</dbReference>
<dbReference type="Gene3D" id="1.10.274.100">
    <property type="entry name" value="RNA polymerase Rpb1, domain 3"/>
    <property type="match status" value="1"/>
</dbReference>
<dbReference type="CDD" id="cd01435">
    <property type="entry name" value="RNAP_I_RPA1_N"/>
    <property type="match status" value="1"/>
</dbReference>
<dbReference type="Gene3D" id="1.10.150.390">
    <property type="match status" value="1"/>
</dbReference>
<evidence type="ECO:0000259" key="13">
    <source>
        <dbReference type="SMART" id="SM00663"/>
    </source>
</evidence>
<dbReference type="EC" id="2.7.7.6" evidence="11"/>
<evidence type="ECO:0000256" key="10">
    <source>
        <dbReference type="ARBA" id="ARBA00023242"/>
    </source>
</evidence>
<dbReference type="FunFam" id="1.10.150.390:FF:000005">
    <property type="entry name" value="DNA-directed RNA polymerase subunit"/>
    <property type="match status" value="1"/>
</dbReference>
<feature type="compositionally biased region" description="Acidic residues" evidence="12">
    <location>
        <begin position="1523"/>
        <end position="1534"/>
    </location>
</feature>
<dbReference type="InterPro" id="IPR000722">
    <property type="entry name" value="RNA_pol_asu"/>
</dbReference>
<keyword evidence="10" id="KW-0539">Nucleus</keyword>
<reference evidence="14" key="2">
    <citation type="submission" date="2024-10" db="UniProtKB">
        <authorList>
            <consortium name="EnsemblProtists"/>
        </authorList>
    </citation>
    <scope>IDENTIFICATION</scope>
</reference>
<dbReference type="OMA" id="NREDYQQ"/>
<evidence type="ECO:0000256" key="1">
    <source>
        <dbReference type="ARBA" id="ARBA00004123"/>
    </source>
</evidence>
<dbReference type="GO" id="GO:0006351">
    <property type="term" value="P:DNA-templated transcription"/>
    <property type="evidence" value="ECO:0007669"/>
    <property type="project" value="InterPro"/>
</dbReference>
<feature type="region of interest" description="Disordered" evidence="12">
    <location>
        <begin position="269"/>
        <end position="297"/>
    </location>
</feature>
<dbReference type="KEGG" id="ehx:EMIHUDRAFT_101352"/>
<reference evidence="15" key="1">
    <citation type="journal article" date="2013" name="Nature">
        <title>Pan genome of the phytoplankton Emiliania underpins its global distribution.</title>
        <authorList>
            <person name="Read B.A."/>
            <person name="Kegel J."/>
            <person name="Klute M.J."/>
            <person name="Kuo A."/>
            <person name="Lefebvre S.C."/>
            <person name="Maumus F."/>
            <person name="Mayer C."/>
            <person name="Miller J."/>
            <person name="Monier A."/>
            <person name="Salamov A."/>
            <person name="Young J."/>
            <person name="Aguilar M."/>
            <person name="Claverie J.M."/>
            <person name="Frickenhaus S."/>
            <person name="Gonzalez K."/>
            <person name="Herman E.K."/>
            <person name="Lin Y.C."/>
            <person name="Napier J."/>
            <person name="Ogata H."/>
            <person name="Sarno A.F."/>
            <person name="Shmutz J."/>
            <person name="Schroeder D."/>
            <person name="de Vargas C."/>
            <person name="Verret F."/>
            <person name="von Dassow P."/>
            <person name="Valentin K."/>
            <person name="Van de Peer Y."/>
            <person name="Wheeler G."/>
            <person name="Dacks J.B."/>
            <person name="Delwiche C.F."/>
            <person name="Dyhrman S.T."/>
            <person name="Glockner G."/>
            <person name="John U."/>
            <person name="Richards T."/>
            <person name="Worden A.Z."/>
            <person name="Zhang X."/>
            <person name="Grigoriev I.V."/>
            <person name="Allen A.E."/>
            <person name="Bidle K."/>
            <person name="Borodovsky M."/>
            <person name="Bowler C."/>
            <person name="Brownlee C."/>
            <person name="Cock J.M."/>
            <person name="Elias M."/>
            <person name="Gladyshev V.N."/>
            <person name="Groth M."/>
            <person name="Guda C."/>
            <person name="Hadaegh A."/>
            <person name="Iglesias-Rodriguez M.D."/>
            <person name="Jenkins J."/>
            <person name="Jones B.M."/>
            <person name="Lawson T."/>
            <person name="Leese F."/>
            <person name="Lindquist E."/>
            <person name="Lobanov A."/>
            <person name="Lomsadze A."/>
            <person name="Malik S.B."/>
            <person name="Marsh M.E."/>
            <person name="Mackinder L."/>
            <person name="Mock T."/>
            <person name="Mueller-Roeber B."/>
            <person name="Pagarete A."/>
            <person name="Parker M."/>
            <person name="Probert I."/>
            <person name="Quesneville H."/>
            <person name="Raines C."/>
            <person name="Rensing S.A."/>
            <person name="Riano-Pachon D.M."/>
            <person name="Richier S."/>
            <person name="Rokitta S."/>
            <person name="Shiraiwa Y."/>
            <person name="Soanes D.M."/>
            <person name="van der Giezen M."/>
            <person name="Wahlund T.M."/>
            <person name="Williams B."/>
            <person name="Wilson W."/>
            <person name="Wolfe G."/>
            <person name="Wurch L.L."/>
        </authorList>
    </citation>
    <scope>NUCLEOTIDE SEQUENCE</scope>
</reference>
<proteinExistence type="inferred from homology"/>
<evidence type="ECO:0000256" key="6">
    <source>
        <dbReference type="ARBA" id="ARBA00022723"/>
    </source>
</evidence>
<dbReference type="InterPro" id="IPR007066">
    <property type="entry name" value="RNA_pol_Rpb1_3"/>
</dbReference>
<dbReference type="SUPFAM" id="SSF64484">
    <property type="entry name" value="beta and beta-prime subunits of DNA dependent RNA-polymerase"/>
    <property type="match status" value="1"/>
</dbReference>
<evidence type="ECO:0000256" key="5">
    <source>
        <dbReference type="ARBA" id="ARBA00022695"/>
    </source>
</evidence>
<dbReference type="GO" id="GO:0003899">
    <property type="term" value="F:DNA-directed RNA polymerase activity"/>
    <property type="evidence" value="ECO:0007669"/>
    <property type="project" value="UniProtKB-EC"/>
</dbReference>
<dbReference type="Pfam" id="PF00623">
    <property type="entry name" value="RNA_pol_Rpb1_2"/>
    <property type="match status" value="2"/>
</dbReference>